<evidence type="ECO:0000256" key="1">
    <source>
        <dbReference type="SAM" id="MobiDB-lite"/>
    </source>
</evidence>
<evidence type="ECO:0000313" key="2">
    <source>
        <dbReference type="EMBL" id="EME82899.1"/>
    </source>
</evidence>
<feature type="region of interest" description="Disordered" evidence="1">
    <location>
        <begin position="122"/>
        <end position="216"/>
    </location>
</feature>
<dbReference type="KEGG" id="pfj:MYCFIDRAFT_80483"/>
<name>M2ZV67_PSEFD</name>
<dbReference type="OrthoDB" id="3648865at2759"/>
<organism evidence="2 3">
    <name type="scientific">Pseudocercospora fijiensis (strain CIRAD86)</name>
    <name type="common">Black leaf streak disease fungus</name>
    <name type="synonym">Mycosphaerella fijiensis</name>
    <dbReference type="NCBI Taxonomy" id="383855"/>
    <lineage>
        <taxon>Eukaryota</taxon>
        <taxon>Fungi</taxon>
        <taxon>Dikarya</taxon>
        <taxon>Ascomycota</taxon>
        <taxon>Pezizomycotina</taxon>
        <taxon>Dothideomycetes</taxon>
        <taxon>Dothideomycetidae</taxon>
        <taxon>Mycosphaerellales</taxon>
        <taxon>Mycosphaerellaceae</taxon>
        <taxon>Pseudocercospora</taxon>
    </lineage>
</organism>
<gene>
    <name evidence="2" type="ORF">MYCFIDRAFT_80483</name>
</gene>
<sequence length="283" mass="31338">MAEKKEFKGKGCLTLQKRSGAYLEYEDLTELPQHASLAELDKNGYPVLHMGERFCRLPGKDGMRICGLRFADYVTLNKHFTDAHEIDAAKKPMFQRGMNKSRGLIDGEVSWYENFMQSIRGSQKRKADPVAPEVVNTPKSKKLKQIAALPASPSPLQQLTQPAATPVPEPSSFPAVPPSRQLPSASLTPLTPGPIAIVPASAPQAPSAAPPKPAAIPQDQYTQTYIASYNNGWEDCEREYQHRTAELEAEKAAFERERAKFHALRTRFGGELKVLLREVEGGR</sequence>
<dbReference type="VEuPathDB" id="FungiDB:MYCFIDRAFT_80483"/>
<feature type="compositionally biased region" description="Polar residues" evidence="1">
    <location>
        <begin position="154"/>
        <end position="163"/>
    </location>
</feature>
<dbReference type="HOGENOM" id="CLU_983946_0_0_1"/>
<accession>M2ZV67</accession>
<feature type="compositionally biased region" description="Low complexity" evidence="1">
    <location>
        <begin position="194"/>
        <end position="207"/>
    </location>
</feature>
<dbReference type="AlphaFoldDB" id="M2ZV67"/>
<protein>
    <submittedName>
        <fullName evidence="2">Uncharacterized protein</fullName>
    </submittedName>
</protein>
<dbReference type="GeneID" id="19341717"/>
<dbReference type="RefSeq" id="XP_007925991.1">
    <property type="nucleotide sequence ID" value="XM_007927800.1"/>
</dbReference>
<dbReference type="Proteomes" id="UP000016932">
    <property type="component" value="Unassembled WGS sequence"/>
</dbReference>
<proteinExistence type="predicted"/>
<feature type="compositionally biased region" description="Pro residues" evidence="1">
    <location>
        <begin position="165"/>
        <end position="177"/>
    </location>
</feature>
<reference evidence="2 3" key="1">
    <citation type="journal article" date="2012" name="PLoS Pathog.">
        <title>Diverse lifestyles and strategies of plant pathogenesis encoded in the genomes of eighteen Dothideomycetes fungi.</title>
        <authorList>
            <person name="Ohm R.A."/>
            <person name="Feau N."/>
            <person name="Henrissat B."/>
            <person name="Schoch C.L."/>
            <person name="Horwitz B.A."/>
            <person name="Barry K.W."/>
            <person name="Condon B.J."/>
            <person name="Copeland A.C."/>
            <person name="Dhillon B."/>
            <person name="Glaser F."/>
            <person name="Hesse C.N."/>
            <person name="Kosti I."/>
            <person name="LaButti K."/>
            <person name="Lindquist E.A."/>
            <person name="Lucas S."/>
            <person name="Salamov A.A."/>
            <person name="Bradshaw R.E."/>
            <person name="Ciuffetti L."/>
            <person name="Hamelin R.C."/>
            <person name="Kema G.H.J."/>
            <person name="Lawrence C."/>
            <person name="Scott J.A."/>
            <person name="Spatafora J.W."/>
            <person name="Turgeon B.G."/>
            <person name="de Wit P.J.G.M."/>
            <person name="Zhong S."/>
            <person name="Goodwin S.B."/>
            <person name="Grigoriev I.V."/>
        </authorList>
    </citation>
    <scope>NUCLEOTIDE SEQUENCE [LARGE SCALE GENOMIC DNA]</scope>
    <source>
        <strain evidence="2 3">CIRAD86</strain>
    </source>
</reference>
<evidence type="ECO:0000313" key="3">
    <source>
        <dbReference type="Proteomes" id="UP000016932"/>
    </source>
</evidence>
<keyword evidence="3" id="KW-1185">Reference proteome</keyword>
<dbReference type="EMBL" id="KB446558">
    <property type="protein sequence ID" value="EME82899.1"/>
    <property type="molecule type" value="Genomic_DNA"/>
</dbReference>